<dbReference type="InterPro" id="IPR011029">
    <property type="entry name" value="DEATH-like_dom_sf"/>
</dbReference>
<dbReference type="PROSITE" id="PS50207">
    <property type="entry name" value="CASPASE_P10"/>
    <property type="match status" value="1"/>
</dbReference>
<protein>
    <recommendedName>
        <fullName evidence="15">Caspase-8</fullName>
        <ecNumber evidence="14">3.4.22.61</ecNumber>
    </recommendedName>
</protein>
<keyword evidence="8" id="KW-0677">Repeat</keyword>
<evidence type="ECO:0000256" key="6">
    <source>
        <dbReference type="ARBA" id="ARBA00022670"/>
    </source>
</evidence>
<dbReference type="SMART" id="SM00115">
    <property type="entry name" value="CASc"/>
    <property type="match status" value="1"/>
</dbReference>
<proteinExistence type="inferred from homology"/>
<dbReference type="GO" id="GO:0006915">
    <property type="term" value="P:apoptotic process"/>
    <property type="evidence" value="ECO:0007669"/>
    <property type="project" value="UniProtKB-KW"/>
</dbReference>
<dbReference type="InterPro" id="IPR001875">
    <property type="entry name" value="DED_dom"/>
</dbReference>
<keyword evidence="11" id="KW-0865">Zymogen</keyword>
<dbReference type="GO" id="GO:0051604">
    <property type="term" value="P:protein maturation"/>
    <property type="evidence" value="ECO:0007669"/>
    <property type="project" value="UniProtKB-ARBA"/>
</dbReference>
<keyword evidence="7" id="KW-0053">Apoptosis</keyword>
<dbReference type="InterPro" id="IPR029030">
    <property type="entry name" value="Caspase-like_dom_sf"/>
</dbReference>
<keyword evidence="10" id="KW-0788">Thiol protease</keyword>
<dbReference type="GO" id="GO:0005886">
    <property type="term" value="C:plasma membrane"/>
    <property type="evidence" value="ECO:0007669"/>
    <property type="project" value="UniProtKB-ARBA"/>
</dbReference>
<reference evidence="21" key="1">
    <citation type="submission" date="2019-08" db="EMBL/GenBank/DDBJ databases">
        <title>The improved chromosome-level genome for the pearl oyster Pinctada fucata martensii using PacBio sequencing and Hi-C.</title>
        <authorList>
            <person name="Zheng Z."/>
        </authorList>
    </citation>
    <scope>NUCLEOTIDE SEQUENCE</scope>
    <source>
        <strain evidence="21">ZZ-2019</strain>
        <tissue evidence="21">Adductor muscle</tissue>
    </source>
</reference>
<feature type="compositionally biased region" description="Polar residues" evidence="17">
    <location>
        <begin position="201"/>
        <end position="210"/>
    </location>
</feature>
<evidence type="ECO:0000256" key="8">
    <source>
        <dbReference type="ARBA" id="ARBA00022737"/>
    </source>
</evidence>
<dbReference type="GO" id="GO:0005634">
    <property type="term" value="C:nucleus"/>
    <property type="evidence" value="ECO:0007669"/>
    <property type="project" value="UniProtKB-SubCell"/>
</dbReference>
<evidence type="ECO:0000256" key="13">
    <source>
        <dbReference type="ARBA" id="ARBA00051626"/>
    </source>
</evidence>
<evidence type="ECO:0000256" key="11">
    <source>
        <dbReference type="ARBA" id="ARBA00023145"/>
    </source>
</evidence>
<feature type="domain" description="DED" evidence="18">
    <location>
        <begin position="5"/>
        <end position="85"/>
    </location>
</feature>
<evidence type="ECO:0000256" key="2">
    <source>
        <dbReference type="ARBA" id="ARBA00004496"/>
    </source>
</evidence>
<keyword evidence="4" id="KW-0963">Cytoplasm</keyword>
<keyword evidence="5" id="KW-0597">Phosphoprotein</keyword>
<feature type="domain" description="Caspase family p10" evidence="19">
    <location>
        <begin position="400"/>
        <end position="485"/>
    </location>
</feature>
<dbReference type="Gene3D" id="3.40.50.1460">
    <property type="match status" value="1"/>
</dbReference>
<dbReference type="EC" id="3.4.22.61" evidence="14"/>
<dbReference type="Gene3D" id="1.10.533.10">
    <property type="entry name" value="Death Domain, Fas"/>
    <property type="match status" value="2"/>
</dbReference>
<keyword evidence="22" id="KW-1185">Reference proteome</keyword>
<dbReference type="Pfam" id="PF00656">
    <property type="entry name" value="Peptidase_C14"/>
    <property type="match status" value="1"/>
</dbReference>
<comment type="similarity">
    <text evidence="3 16">Belongs to the peptidase C14A family.</text>
</comment>
<evidence type="ECO:0000313" key="21">
    <source>
        <dbReference type="EMBL" id="KAK3097715.1"/>
    </source>
</evidence>
<dbReference type="InterPro" id="IPR001309">
    <property type="entry name" value="Pept_C14_p20"/>
</dbReference>
<evidence type="ECO:0000256" key="16">
    <source>
        <dbReference type="RuleBase" id="RU003971"/>
    </source>
</evidence>
<dbReference type="GO" id="GO:0004197">
    <property type="term" value="F:cysteine-type endopeptidase activity"/>
    <property type="evidence" value="ECO:0007669"/>
    <property type="project" value="InterPro"/>
</dbReference>
<dbReference type="Proteomes" id="UP001186944">
    <property type="component" value="Unassembled WGS sequence"/>
</dbReference>
<evidence type="ECO:0000256" key="3">
    <source>
        <dbReference type="ARBA" id="ARBA00010134"/>
    </source>
</evidence>
<dbReference type="Pfam" id="PF01335">
    <property type="entry name" value="DED"/>
    <property type="match status" value="1"/>
</dbReference>
<evidence type="ECO:0000256" key="15">
    <source>
        <dbReference type="ARBA" id="ARBA00068172"/>
    </source>
</evidence>
<comment type="caution">
    <text evidence="21">The sequence shown here is derived from an EMBL/GenBank/DDBJ whole genome shotgun (WGS) entry which is preliminary data.</text>
</comment>
<organism evidence="21 22">
    <name type="scientific">Pinctada imbricata</name>
    <name type="common">Atlantic pearl-oyster</name>
    <name type="synonym">Pinctada martensii</name>
    <dbReference type="NCBI Taxonomy" id="66713"/>
    <lineage>
        <taxon>Eukaryota</taxon>
        <taxon>Metazoa</taxon>
        <taxon>Spiralia</taxon>
        <taxon>Lophotrochozoa</taxon>
        <taxon>Mollusca</taxon>
        <taxon>Bivalvia</taxon>
        <taxon>Autobranchia</taxon>
        <taxon>Pteriomorphia</taxon>
        <taxon>Pterioida</taxon>
        <taxon>Pterioidea</taxon>
        <taxon>Pteriidae</taxon>
        <taxon>Pinctada</taxon>
    </lineage>
</organism>
<dbReference type="GO" id="GO:0042981">
    <property type="term" value="P:regulation of apoptotic process"/>
    <property type="evidence" value="ECO:0007669"/>
    <property type="project" value="InterPro"/>
</dbReference>
<comment type="subcellular location">
    <subcellularLocation>
        <location evidence="2">Cytoplasm</location>
    </subcellularLocation>
    <subcellularLocation>
        <location evidence="1">Nucleus</location>
    </subcellularLocation>
</comment>
<dbReference type="GO" id="GO:0005737">
    <property type="term" value="C:cytoplasm"/>
    <property type="evidence" value="ECO:0007669"/>
    <property type="project" value="UniProtKB-SubCell"/>
</dbReference>
<evidence type="ECO:0000256" key="10">
    <source>
        <dbReference type="ARBA" id="ARBA00022807"/>
    </source>
</evidence>
<evidence type="ECO:0000256" key="1">
    <source>
        <dbReference type="ARBA" id="ARBA00004123"/>
    </source>
</evidence>
<dbReference type="GO" id="GO:0032991">
    <property type="term" value="C:protein-containing complex"/>
    <property type="evidence" value="ECO:0007669"/>
    <property type="project" value="UniProtKB-ARBA"/>
</dbReference>
<dbReference type="EMBL" id="VSWD01000007">
    <property type="protein sequence ID" value="KAK3097715.1"/>
    <property type="molecule type" value="Genomic_DNA"/>
</dbReference>
<evidence type="ECO:0000256" key="9">
    <source>
        <dbReference type="ARBA" id="ARBA00022801"/>
    </source>
</evidence>
<gene>
    <name evidence="21" type="ORF">FSP39_012400</name>
</gene>
<dbReference type="SUPFAM" id="SSF52129">
    <property type="entry name" value="Caspase-like"/>
    <property type="match status" value="1"/>
</dbReference>
<feature type="domain" description="Caspase family p20" evidence="20">
    <location>
        <begin position="242"/>
        <end position="364"/>
    </location>
</feature>
<dbReference type="PROSITE" id="PS50168">
    <property type="entry name" value="DED"/>
    <property type="match status" value="1"/>
</dbReference>
<accession>A0AA88Y3H5</accession>
<dbReference type="InterPro" id="IPR015917">
    <property type="entry name" value="Pept_C14A"/>
</dbReference>
<evidence type="ECO:0000259" key="19">
    <source>
        <dbReference type="PROSITE" id="PS50207"/>
    </source>
</evidence>
<dbReference type="FunFam" id="3.40.50.1460:FF:000008">
    <property type="entry name" value="caspase-8 isoform X1"/>
    <property type="match status" value="1"/>
</dbReference>
<evidence type="ECO:0000256" key="17">
    <source>
        <dbReference type="SAM" id="MobiDB-lite"/>
    </source>
</evidence>
<evidence type="ECO:0000256" key="7">
    <source>
        <dbReference type="ARBA" id="ARBA00022703"/>
    </source>
</evidence>
<sequence length="487" mass="55891">MSDRQTRYDLIKLQQELDTDDFSRLKYLTKDRVKRNKLSELKSTLDLFERLEEVGAISVKNGDVGFLLEALLLMDKKKLIRTFHETPDDVKGRYNGNKSNFTPFRRLFFTLGECMGSEERIKIKDYLKREHRIRKGTLEKAGDIWQLLTLLEENLPSPDIQTLQKIISLFDDEAVHEEFEKFKKGEPTGIHNSECADEESSSPVQASTTDVEPPSVDAPPSVDGLRDVNQEKRMMSYEFKQPAGFCLIINNEKFDNESVFKRRYGTDRDRDALKKTFEYFGFDVKVKENFTANEMKDWLREYSMVDHTHHSALVVCILSHGNNGVVYGKDGQGISIEDLLSYFKPDVCPSLTDKPKMFFIQACQVWTGNDPTPNEAVSDAQNVSQGTYSQESRTSCIPIIPMDADFLLGMATVTNYVSYRTNEGSFYIQSLTKNLMKFSPREDVLSILTEVNREVANETAVCESRMAKQIPEPRSRLRKKVYLNPKS</sequence>
<dbReference type="CDD" id="cd00032">
    <property type="entry name" value="CASc"/>
    <property type="match status" value="1"/>
</dbReference>
<dbReference type="PRINTS" id="PR00376">
    <property type="entry name" value="IL1BCENZYME"/>
</dbReference>
<evidence type="ECO:0000256" key="14">
    <source>
        <dbReference type="ARBA" id="ARBA00066479"/>
    </source>
</evidence>
<dbReference type="PANTHER" id="PTHR48169">
    <property type="entry name" value="DED DOMAIN-CONTAINING PROTEIN"/>
    <property type="match status" value="1"/>
</dbReference>
<evidence type="ECO:0000256" key="4">
    <source>
        <dbReference type="ARBA" id="ARBA00022490"/>
    </source>
</evidence>
<dbReference type="SUPFAM" id="SSF47986">
    <property type="entry name" value="DEATH domain"/>
    <property type="match status" value="1"/>
</dbReference>
<evidence type="ECO:0000259" key="20">
    <source>
        <dbReference type="PROSITE" id="PS50208"/>
    </source>
</evidence>
<keyword evidence="12" id="KW-0539">Nucleus</keyword>
<dbReference type="InterPro" id="IPR011600">
    <property type="entry name" value="Pept_C14_caspase"/>
</dbReference>
<evidence type="ECO:0000256" key="5">
    <source>
        <dbReference type="ARBA" id="ARBA00022553"/>
    </source>
</evidence>
<dbReference type="GO" id="GO:0006508">
    <property type="term" value="P:proteolysis"/>
    <property type="evidence" value="ECO:0007669"/>
    <property type="project" value="UniProtKB-KW"/>
</dbReference>
<dbReference type="PANTHER" id="PTHR48169:SF7">
    <property type="entry name" value="CASPASE 10"/>
    <property type="match status" value="1"/>
</dbReference>
<dbReference type="AlphaFoldDB" id="A0AA88Y3H5"/>
<dbReference type="PROSITE" id="PS50208">
    <property type="entry name" value="CASPASE_P20"/>
    <property type="match status" value="1"/>
</dbReference>
<name>A0AA88Y3H5_PINIB</name>
<keyword evidence="6" id="KW-0645">Protease</keyword>
<evidence type="ECO:0000256" key="12">
    <source>
        <dbReference type="ARBA" id="ARBA00023242"/>
    </source>
</evidence>
<evidence type="ECO:0000313" key="22">
    <source>
        <dbReference type="Proteomes" id="UP001186944"/>
    </source>
</evidence>
<dbReference type="InterPro" id="IPR002138">
    <property type="entry name" value="Pept_C14_p10"/>
</dbReference>
<comment type="catalytic activity">
    <reaction evidence="13">
        <text>Strict requirement for Asp at position P1 and has a preferred cleavage sequence of (Leu/Asp/Val)-Glu-Thr-Asp-|-(Gly/Ser/Ala).</text>
        <dbReference type="EC" id="3.4.22.61"/>
    </reaction>
</comment>
<evidence type="ECO:0000259" key="18">
    <source>
        <dbReference type="PROSITE" id="PS50168"/>
    </source>
</evidence>
<feature type="region of interest" description="Disordered" evidence="17">
    <location>
        <begin position="183"/>
        <end position="223"/>
    </location>
</feature>
<keyword evidence="9" id="KW-0378">Hydrolase</keyword>